<accession>A0ABR1ZJ95</accession>
<sequence length="127" mass="14246">MLCNRFRKLVQVISLSPEDVPYKVAPDHENIVSPLRLSLSSFLDKALSTNSVLLFMICGIDVSVLTSLPLPMEDMGIRNLCYLASVYATWVCSSFHMMCFDMDTSITVKKPNPNNTSEDQLVSPNRK</sequence>
<dbReference type="EMBL" id="JBBPBM010002056">
    <property type="protein sequence ID" value="KAK8480412.1"/>
    <property type="molecule type" value="Genomic_DNA"/>
</dbReference>
<reference evidence="1 2" key="1">
    <citation type="journal article" date="2024" name="G3 (Bethesda)">
        <title>Genome assembly of Hibiscus sabdariffa L. provides insights into metabolisms of medicinal natural products.</title>
        <authorList>
            <person name="Kim T."/>
        </authorList>
    </citation>
    <scope>NUCLEOTIDE SEQUENCE [LARGE SCALE GENOMIC DNA]</scope>
    <source>
        <strain evidence="1">TK-2024</strain>
        <tissue evidence="1">Old leaves</tissue>
    </source>
</reference>
<gene>
    <name evidence="1" type="ORF">V6N12_055734</name>
</gene>
<dbReference type="Proteomes" id="UP001472677">
    <property type="component" value="Unassembled WGS sequence"/>
</dbReference>
<proteinExistence type="predicted"/>
<comment type="caution">
    <text evidence="1">The sequence shown here is derived from an EMBL/GenBank/DDBJ whole genome shotgun (WGS) entry which is preliminary data.</text>
</comment>
<name>A0ABR1ZJ95_9ROSI</name>
<organism evidence="1 2">
    <name type="scientific">Hibiscus sabdariffa</name>
    <name type="common">roselle</name>
    <dbReference type="NCBI Taxonomy" id="183260"/>
    <lineage>
        <taxon>Eukaryota</taxon>
        <taxon>Viridiplantae</taxon>
        <taxon>Streptophyta</taxon>
        <taxon>Embryophyta</taxon>
        <taxon>Tracheophyta</taxon>
        <taxon>Spermatophyta</taxon>
        <taxon>Magnoliopsida</taxon>
        <taxon>eudicotyledons</taxon>
        <taxon>Gunneridae</taxon>
        <taxon>Pentapetalae</taxon>
        <taxon>rosids</taxon>
        <taxon>malvids</taxon>
        <taxon>Malvales</taxon>
        <taxon>Malvaceae</taxon>
        <taxon>Malvoideae</taxon>
        <taxon>Hibiscus</taxon>
    </lineage>
</organism>
<evidence type="ECO:0000313" key="1">
    <source>
        <dbReference type="EMBL" id="KAK8480412.1"/>
    </source>
</evidence>
<evidence type="ECO:0000313" key="2">
    <source>
        <dbReference type="Proteomes" id="UP001472677"/>
    </source>
</evidence>
<protein>
    <submittedName>
        <fullName evidence="1">Uncharacterized protein</fullName>
    </submittedName>
</protein>
<keyword evidence="2" id="KW-1185">Reference proteome</keyword>